<feature type="compositionally biased region" description="Low complexity" evidence="1">
    <location>
        <begin position="36"/>
        <end position="47"/>
    </location>
</feature>
<dbReference type="EMBL" id="CADEAL010001458">
    <property type="protein sequence ID" value="CAB1432648.1"/>
    <property type="molecule type" value="Genomic_DNA"/>
</dbReference>
<name>A0A9N7YP26_PLEPL</name>
<dbReference type="Proteomes" id="UP001153269">
    <property type="component" value="Unassembled WGS sequence"/>
</dbReference>
<evidence type="ECO:0000313" key="2">
    <source>
        <dbReference type="EMBL" id="CAB1432648.1"/>
    </source>
</evidence>
<comment type="caution">
    <text evidence="2">The sequence shown here is derived from an EMBL/GenBank/DDBJ whole genome shotgun (WGS) entry which is preliminary data.</text>
</comment>
<evidence type="ECO:0000313" key="3">
    <source>
        <dbReference type="Proteomes" id="UP001153269"/>
    </source>
</evidence>
<gene>
    <name evidence="2" type="ORF">PLEPLA_LOCUS20731</name>
</gene>
<proteinExistence type="predicted"/>
<sequence length="161" mass="17528">MADSNRGLLMILPLGCPDQTKQRADNCFPSSPPSLPSTQPSSASSALSLPSAANRLLEWAADCCGVEEEEGGEDKDESQLPRRKLFKVETKHQVLPELSLLHNNMLELVQSVQSASKETGKTALPLVPPLFLISPGGLMDSDEELEKYETLSVQLNLLLQE</sequence>
<keyword evidence="3" id="KW-1185">Reference proteome</keyword>
<evidence type="ECO:0000256" key="1">
    <source>
        <dbReference type="SAM" id="MobiDB-lite"/>
    </source>
</evidence>
<feature type="region of interest" description="Disordered" evidence="1">
    <location>
        <begin position="22"/>
        <end position="47"/>
    </location>
</feature>
<accession>A0A9N7YP26</accession>
<organism evidence="2 3">
    <name type="scientific">Pleuronectes platessa</name>
    <name type="common">European plaice</name>
    <dbReference type="NCBI Taxonomy" id="8262"/>
    <lineage>
        <taxon>Eukaryota</taxon>
        <taxon>Metazoa</taxon>
        <taxon>Chordata</taxon>
        <taxon>Craniata</taxon>
        <taxon>Vertebrata</taxon>
        <taxon>Euteleostomi</taxon>
        <taxon>Actinopterygii</taxon>
        <taxon>Neopterygii</taxon>
        <taxon>Teleostei</taxon>
        <taxon>Neoteleostei</taxon>
        <taxon>Acanthomorphata</taxon>
        <taxon>Carangaria</taxon>
        <taxon>Pleuronectiformes</taxon>
        <taxon>Pleuronectoidei</taxon>
        <taxon>Pleuronectidae</taxon>
        <taxon>Pleuronectes</taxon>
    </lineage>
</organism>
<protein>
    <submittedName>
        <fullName evidence="2">Uncharacterized protein</fullName>
    </submittedName>
</protein>
<reference evidence="2" key="1">
    <citation type="submission" date="2020-03" db="EMBL/GenBank/DDBJ databases">
        <authorList>
            <person name="Weist P."/>
        </authorList>
    </citation>
    <scope>NUCLEOTIDE SEQUENCE</scope>
</reference>
<dbReference type="AlphaFoldDB" id="A0A9N7YP26"/>